<name>A0A8H6VIS6_9PEZI</name>
<feature type="compositionally biased region" description="Basic and acidic residues" evidence="1">
    <location>
        <begin position="429"/>
        <end position="445"/>
    </location>
</feature>
<feature type="region of interest" description="Disordered" evidence="1">
    <location>
        <begin position="50"/>
        <end position="88"/>
    </location>
</feature>
<dbReference type="PANTHER" id="PTHR38887:SF1">
    <property type="entry name" value="RAS MODIFICATION PROTEIN ERF4"/>
    <property type="match status" value="1"/>
</dbReference>
<sequence>MAATGSRTQPIFYDASEEPVNRQAPIAPHAQIQHDRTLREQTFAQAPELLRSAARPQNAGQDTLPVRSESDQNACDAPPPAYSITDPAMPQVSNEARQLGPVLNEAPSNVSSRYRDDGQLPLPIVLPQTTKSFRGAFYSPFLRAYAPELKQHDISESDFLTVLDGLNECWVANPVFQGLGLAGGIMQQFYGVHIVQWVGIGVQTAAGVGSAATSFARTRAFVKAVNADLFHPAGLQLHVRKTKDMMQDVGHGAERLELPPLEDEDDLDRTAVSEAASTDNIQISQNDVRMRRIRALEGYVMPLNFDVPEAGSPDNLLKKMGNAQAKRLAKKQQKKDDKRLEKTISKEEKRQEDLEKDEKDFDKEIRKIDREWEKKHREMTREMQKGKAQRDEKERRKIEKDWEKEQKKLEKEKDKEIRKRDKRLAKRERKAEKKTGKASKEEKHTQKIRWLVITRWSGEEDSDDSTLDGDSLEDEHSPDERR</sequence>
<dbReference type="InterPro" id="IPR053221">
    <property type="entry name" value="Burnettramic_acid_biosynth"/>
</dbReference>
<evidence type="ECO:0000256" key="1">
    <source>
        <dbReference type="SAM" id="MobiDB-lite"/>
    </source>
</evidence>
<dbReference type="EMBL" id="JABCIY010000092">
    <property type="protein sequence ID" value="KAF7193165.1"/>
    <property type="molecule type" value="Genomic_DNA"/>
</dbReference>
<proteinExistence type="predicted"/>
<comment type="caution">
    <text evidence="2">The sequence shown here is derived from an EMBL/GenBank/DDBJ whole genome shotgun (WGS) entry which is preliminary data.</text>
</comment>
<dbReference type="PANTHER" id="PTHR38887">
    <property type="entry name" value="CHROMOSOME 21, WHOLE GENOME SHOTGUN SEQUENCE"/>
    <property type="match status" value="1"/>
</dbReference>
<accession>A0A8H6VIS6</accession>
<feature type="region of interest" description="Disordered" evidence="1">
    <location>
        <begin position="1"/>
        <end position="21"/>
    </location>
</feature>
<evidence type="ECO:0000313" key="3">
    <source>
        <dbReference type="Proteomes" id="UP000660729"/>
    </source>
</evidence>
<feature type="compositionally biased region" description="Acidic residues" evidence="1">
    <location>
        <begin position="459"/>
        <end position="473"/>
    </location>
</feature>
<protein>
    <submittedName>
        <fullName evidence="2">Uncharacterized protein</fullName>
    </submittedName>
</protein>
<evidence type="ECO:0000313" key="2">
    <source>
        <dbReference type="EMBL" id="KAF7193165.1"/>
    </source>
</evidence>
<feature type="region of interest" description="Disordered" evidence="1">
    <location>
        <begin position="322"/>
        <end position="482"/>
    </location>
</feature>
<gene>
    <name evidence="2" type="ORF">HII31_05509</name>
</gene>
<feature type="compositionally biased region" description="Basic and acidic residues" evidence="1">
    <location>
        <begin position="334"/>
        <end position="419"/>
    </location>
</feature>
<dbReference type="Proteomes" id="UP000660729">
    <property type="component" value="Unassembled WGS sequence"/>
</dbReference>
<dbReference type="AlphaFoldDB" id="A0A8H6VIS6"/>
<keyword evidence="3" id="KW-1185">Reference proteome</keyword>
<organism evidence="2 3">
    <name type="scientific">Pseudocercospora fuligena</name>
    <dbReference type="NCBI Taxonomy" id="685502"/>
    <lineage>
        <taxon>Eukaryota</taxon>
        <taxon>Fungi</taxon>
        <taxon>Dikarya</taxon>
        <taxon>Ascomycota</taxon>
        <taxon>Pezizomycotina</taxon>
        <taxon>Dothideomycetes</taxon>
        <taxon>Dothideomycetidae</taxon>
        <taxon>Mycosphaerellales</taxon>
        <taxon>Mycosphaerellaceae</taxon>
        <taxon>Pseudocercospora</taxon>
    </lineage>
</organism>
<reference evidence="2" key="1">
    <citation type="submission" date="2020-04" db="EMBL/GenBank/DDBJ databases">
        <title>Draft genome resource of the tomato pathogen Pseudocercospora fuligena.</title>
        <authorList>
            <person name="Zaccaron A."/>
        </authorList>
    </citation>
    <scope>NUCLEOTIDE SEQUENCE</scope>
    <source>
        <strain evidence="2">PF001</strain>
    </source>
</reference>
<dbReference type="OrthoDB" id="3068835at2759"/>